<reference evidence="4 5" key="1">
    <citation type="submission" date="2024-02" db="EMBL/GenBank/DDBJ databases">
        <authorList>
            <person name="Vignale AGUSTIN F."/>
            <person name="Sosa J E."/>
            <person name="Modenutti C."/>
        </authorList>
    </citation>
    <scope>NUCLEOTIDE SEQUENCE [LARGE SCALE GENOMIC DNA]</scope>
</reference>
<evidence type="ECO:0000313" key="5">
    <source>
        <dbReference type="Proteomes" id="UP001642360"/>
    </source>
</evidence>
<keyword evidence="5" id="KW-1185">Reference proteome</keyword>
<comment type="caution">
    <text evidence="4">The sequence shown here is derived from an EMBL/GenBank/DDBJ whole genome shotgun (WGS) entry which is preliminary data.</text>
</comment>
<sequence>MYRNLSKFHFRWIANPLCKSKIAGHGPNKFTGEVDQLRTFTSCNGYGGDTTTRSVQLQIVNALCSGDRSTASNLLSDLGCKEHSLGADDFVYILKYCARSPDPLFVMETWRAMEENDIEMNGRCYFLIIRALCKGGYLKEAFTSMSIVGEKPDIYPVLAMYNNLLGACARMNSINYANECLDLMELQMVGKNEVTYAELLKLAVLQQNLLAVHEIWKEFVKHYSLSIISLRKFIWSFTRLGDLESAYVTLQHMVGLAFRGDFFISKTDEGRLRNLRLDIPIPYNNDLGLDRCSMENASSLPSVLGNFTKMDIHTNDGMHRTAFNIGRKQVRSLGINMLEKQMSRPTIKILRWSFNDVLHACASVQNCRLADHLISQMQNLGLEPSGSTYDGFIRTVVSERGFREGLEVLKLMQQKNMKPLKSTLATMSISCSRGLQLDLAEAFLDQISKNSSAYTCNAFLEACDTLDQPERAVRILAKMKQLKFQPDIRTYEMLFSLFGNVNAPYEEGNMLSQVDAAKRINAIEMDMVKNGIQHSHLSMLNLLKALGAEGMIRELIQYLQVAENLFSFSNSFLGTPIYNTVLHSLVEAKESHMAIEIFKTMKSCGIPPDAATYNIMIDCCSIINCFKSGCALVSMMVRDGFDPRAVTYTTLIKILLGCEDFDEALELLDQGSSEGIRPDVFLFNTILQAACEKGRIDIIELIVEQMHQEKIQPDPATCNYVFSAYLDHGFVGTAMEALQVLSMRMISEDDGTLEEKRSELEEDFILAEDSQVESRILELFKDSHEYLAVALISLRWCAIVGFPISWLPNQSQWAKRLLTSYGSRKNYGR</sequence>
<proteinExistence type="predicted"/>
<dbReference type="PANTHER" id="PTHR47859:SF1">
    <property type="entry name" value="PENTATRICOPEPTIDE REPEAT-CONTAINING PROTEIN"/>
    <property type="match status" value="1"/>
</dbReference>
<name>A0ABC8UDG0_9AQUA</name>
<feature type="repeat" description="PPR" evidence="2">
    <location>
        <begin position="679"/>
        <end position="713"/>
    </location>
</feature>
<dbReference type="InterPro" id="IPR011990">
    <property type="entry name" value="TPR-like_helical_dom_sf"/>
</dbReference>
<feature type="repeat" description="PPR" evidence="2">
    <location>
        <begin position="574"/>
        <end position="608"/>
    </location>
</feature>
<evidence type="ECO:0000256" key="1">
    <source>
        <dbReference type="ARBA" id="ARBA00022737"/>
    </source>
</evidence>
<protein>
    <recommendedName>
        <fullName evidence="3">Pentatricopeptide repeat-containing protein-mitochondrial domain-containing protein</fullName>
    </recommendedName>
</protein>
<feature type="repeat" description="PPR" evidence="2">
    <location>
        <begin position="644"/>
        <end position="678"/>
    </location>
</feature>
<evidence type="ECO:0000259" key="3">
    <source>
        <dbReference type="Pfam" id="PF23276"/>
    </source>
</evidence>
<dbReference type="InterPro" id="IPR057027">
    <property type="entry name" value="TPR_mt"/>
</dbReference>
<feature type="repeat" description="PPR" evidence="2">
    <location>
        <begin position="609"/>
        <end position="643"/>
    </location>
</feature>
<dbReference type="PANTHER" id="PTHR47859">
    <property type="entry name" value="PENTATRICOPEPTIDE REPEAT-CONTAINING PROTEIN"/>
    <property type="match status" value="1"/>
</dbReference>
<dbReference type="EMBL" id="CAUOFW020007279">
    <property type="protein sequence ID" value="CAK9178338.1"/>
    <property type="molecule type" value="Genomic_DNA"/>
</dbReference>
<dbReference type="InterPro" id="IPR002885">
    <property type="entry name" value="PPR_rpt"/>
</dbReference>
<dbReference type="NCBIfam" id="TIGR00756">
    <property type="entry name" value="PPR"/>
    <property type="match status" value="3"/>
</dbReference>
<dbReference type="Pfam" id="PF23276">
    <property type="entry name" value="TPR_24"/>
    <property type="match status" value="1"/>
</dbReference>
<dbReference type="Pfam" id="PF13041">
    <property type="entry name" value="PPR_2"/>
    <property type="match status" value="1"/>
</dbReference>
<dbReference type="Gene3D" id="1.25.40.10">
    <property type="entry name" value="Tetratricopeptide repeat domain"/>
    <property type="match status" value="4"/>
</dbReference>
<keyword evidence="1" id="KW-0677">Repeat</keyword>
<accession>A0ABC8UDG0</accession>
<evidence type="ECO:0000256" key="2">
    <source>
        <dbReference type="PROSITE-ProRule" id="PRU00708"/>
    </source>
</evidence>
<gene>
    <name evidence="4" type="ORF">ILEXP_LOCUS48265</name>
</gene>
<feature type="domain" description="Pentatricopeptide repeat-containing protein-mitochondrial" evidence="3">
    <location>
        <begin position="356"/>
        <end position="476"/>
    </location>
</feature>
<organism evidence="4 5">
    <name type="scientific">Ilex paraguariensis</name>
    <name type="common">yerba mate</name>
    <dbReference type="NCBI Taxonomy" id="185542"/>
    <lineage>
        <taxon>Eukaryota</taxon>
        <taxon>Viridiplantae</taxon>
        <taxon>Streptophyta</taxon>
        <taxon>Embryophyta</taxon>
        <taxon>Tracheophyta</taxon>
        <taxon>Spermatophyta</taxon>
        <taxon>Magnoliopsida</taxon>
        <taxon>eudicotyledons</taxon>
        <taxon>Gunneridae</taxon>
        <taxon>Pentapetalae</taxon>
        <taxon>asterids</taxon>
        <taxon>campanulids</taxon>
        <taxon>Aquifoliales</taxon>
        <taxon>Aquifoliaceae</taxon>
        <taxon>Ilex</taxon>
    </lineage>
</organism>
<dbReference type="AlphaFoldDB" id="A0ABC8UDG0"/>
<dbReference type="PROSITE" id="PS51375">
    <property type="entry name" value="PPR"/>
    <property type="match status" value="5"/>
</dbReference>
<dbReference type="Proteomes" id="UP001642360">
    <property type="component" value="Unassembled WGS sequence"/>
</dbReference>
<dbReference type="Pfam" id="PF13812">
    <property type="entry name" value="PPR_3"/>
    <property type="match status" value="1"/>
</dbReference>
<feature type="repeat" description="PPR" evidence="2">
    <location>
        <begin position="452"/>
        <end position="486"/>
    </location>
</feature>
<evidence type="ECO:0000313" key="4">
    <source>
        <dbReference type="EMBL" id="CAK9178338.1"/>
    </source>
</evidence>